<evidence type="ECO:0000256" key="1">
    <source>
        <dbReference type="SAM" id="MobiDB-lite"/>
    </source>
</evidence>
<dbReference type="EMBL" id="CP043538">
    <property type="protein sequence ID" value="QGY05507.1"/>
    <property type="molecule type" value="Genomic_DNA"/>
</dbReference>
<name>A0A6B9FSV1_9HYPH</name>
<proteinExistence type="predicted"/>
<evidence type="ECO:0000313" key="2">
    <source>
        <dbReference type="EMBL" id="QGY05507.1"/>
    </source>
</evidence>
<dbReference type="Proteomes" id="UP000012488">
    <property type="component" value="Chromosome"/>
</dbReference>
<reference evidence="2 3" key="1">
    <citation type="journal article" date="2012" name="Genet. Mol. Biol.">
        <title>Analysis of 16S rRNA and mxaF genes revealing insights into Methylobacterium niche-specific plant association.</title>
        <authorList>
            <person name="Dourado M.N."/>
            <person name="Andreote F.D."/>
            <person name="Dini-Andreote F."/>
            <person name="Conti R."/>
            <person name="Araujo J.M."/>
            <person name="Araujo W.L."/>
        </authorList>
    </citation>
    <scope>NUCLEOTIDE SEQUENCE [LARGE SCALE GENOMIC DNA]</scope>
    <source>
        <strain evidence="2 3">SR1.6/6</strain>
    </source>
</reference>
<dbReference type="AlphaFoldDB" id="A0A6B9FSV1"/>
<dbReference type="KEGG" id="mmes:MMSR116_29150"/>
<gene>
    <name evidence="2" type="ORF">MMSR116_29150</name>
</gene>
<dbReference type="RefSeq" id="WP_010684356.1">
    <property type="nucleotide sequence ID" value="NZ_CP043538.1"/>
</dbReference>
<sequence>MTIEDALRWAIRDELPKRRQDAPIRGPQCASDPVWRMVAMGGPVDNWSREPGMPPAMGDPHPDAITIEAHLQVLSETLKRAAVGSAVCPLDLSPYPIQVALRGKASLEVMSSAAMDATPSWLVTGAIRRPPEIAGGIEVEPVMAKNNKVAIWRTVHTTCGEGPDGKQWFTGHDEVATVKGDSRDTGLFCKLNYTRTGVEVLEEQLRYAYWHAALVYLVPALQFLTSIEVLPPKAPIAPWLEPEEEERAPLPNLRPRRHVERDRRVAGRRAAPLRASPVRKIDLRDWTPPTQRTA</sequence>
<dbReference type="OrthoDB" id="8264995at2"/>
<evidence type="ECO:0000313" key="3">
    <source>
        <dbReference type="Proteomes" id="UP000012488"/>
    </source>
</evidence>
<feature type="region of interest" description="Disordered" evidence="1">
    <location>
        <begin position="245"/>
        <end position="294"/>
    </location>
</feature>
<accession>A0A6B9FSV1</accession>
<organism evidence="2 3">
    <name type="scientific">Methylobacterium mesophilicum SR1.6/6</name>
    <dbReference type="NCBI Taxonomy" id="908290"/>
    <lineage>
        <taxon>Bacteria</taxon>
        <taxon>Pseudomonadati</taxon>
        <taxon>Pseudomonadota</taxon>
        <taxon>Alphaproteobacteria</taxon>
        <taxon>Hyphomicrobiales</taxon>
        <taxon>Methylobacteriaceae</taxon>
        <taxon>Methylobacterium</taxon>
    </lineage>
</organism>
<protein>
    <submittedName>
        <fullName evidence="2">Uncharacterized protein</fullName>
    </submittedName>
</protein>
<reference evidence="2 3" key="2">
    <citation type="journal article" date="2013" name="Genome Announc.">
        <title>Draft Genome Sequence of Methylobacterium mesophilicum Strain SR1.6/6, Isolated from Citrus sinensis.</title>
        <authorList>
            <person name="Marinho Almeida D."/>
            <person name="Dini-Andreote F."/>
            <person name="Camargo Neves A.A."/>
            <person name="Juca Ramos R.T."/>
            <person name="Andreote F.D."/>
            <person name="Carneiro A.R."/>
            <person name="Oliveira de Souza Lima A."/>
            <person name="Caracciolo Gomes de Sa P.H."/>
            <person name="Ribeiro Barbosa M.S."/>
            <person name="Araujo W.L."/>
            <person name="Silva A."/>
        </authorList>
    </citation>
    <scope>NUCLEOTIDE SEQUENCE [LARGE SCALE GENOMIC DNA]</scope>
    <source>
        <strain evidence="2 3">SR1.6/6</strain>
    </source>
</reference>